<evidence type="ECO:0000313" key="11">
    <source>
        <dbReference type="EMBL" id="MCI3273749.1"/>
    </source>
</evidence>
<comment type="caution">
    <text evidence="11">The sequence shown here is derived from an EMBL/GenBank/DDBJ whole genome shotgun (WGS) entry which is preliminary data.</text>
</comment>
<evidence type="ECO:0000256" key="1">
    <source>
        <dbReference type="ARBA" id="ARBA00000085"/>
    </source>
</evidence>
<dbReference type="SMART" id="SM00387">
    <property type="entry name" value="HATPase_c"/>
    <property type="match status" value="1"/>
</dbReference>
<dbReference type="CDD" id="cd16917">
    <property type="entry name" value="HATPase_UhpB-NarQ-NarX-like"/>
    <property type="match status" value="1"/>
</dbReference>
<keyword evidence="3" id="KW-0597">Phosphoprotein</keyword>
<dbReference type="RefSeq" id="WP_242766989.1">
    <property type="nucleotide sequence ID" value="NZ_JALDAY010000006.1"/>
</dbReference>
<evidence type="ECO:0000256" key="5">
    <source>
        <dbReference type="ARBA" id="ARBA00022741"/>
    </source>
</evidence>
<evidence type="ECO:0000256" key="6">
    <source>
        <dbReference type="ARBA" id="ARBA00022777"/>
    </source>
</evidence>
<dbReference type="PANTHER" id="PTHR24421">
    <property type="entry name" value="NITRATE/NITRITE SENSOR PROTEIN NARX-RELATED"/>
    <property type="match status" value="1"/>
</dbReference>
<reference evidence="11" key="1">
    <citation type="submission" date="2022-03" db="EMBL/GenBank/DDBJ databases">
        <title>Streptomyces 7R015 and 7R016 isolated from Barleria lupulina in Thailand.</title>
        <authorList>
            <person name="Kanchanasin P."/>
            <person name="Phongsopitanun W."/>
            <person name="Tanasupawat S."/>
        </authorList>
    </citation>
    <scope>NUCLEOTIDE SEQUENCE</scope>
    <source>
        <strain evidence="11">7R015</strain>
    </source>
</reference>
<keyword evidence="6 11" id="KW-0418">Kinase</keyword>
<feature type="transmembrane region" description="Helical" evidence="9">
    <location>
        <begin position="12"/>
        <end position="32"/>
    </location>
</feature>
<dbReference type="Gene3D" id="1.20.5.1930">
    <property type="match status" value="1"/>
</dbReference>
<dbReference type="InterPro" id="IPR003594">
    <property type="entry name" value="HATPase_dom"/>
</dbReference>
<evidence type="ECO:0000256" key="9">
    <source>
        <dbReference type="SAM" id="Phobius"/>
    </source>
</evidence>
<feature type="transmembrane region" description="Helical" evidence="9">
    <location>
        <begin position="112"/>
        <end position="129"/>
    </location>
</feature>
<feature type="transmembrane region" description="Helical" evidence="9">
    <location>
        <begin position="44"/>
        <end position="62"/>
    </location>
</feature>
<keyword evidence="9" id="KW-0472">Membrane</keyword>
<dbReference type="EMBL" id="JALDAY010000006">
    <property type="protein sequence ID" value="MCI3273749.1"/>
    <property type="molecule type" value="Genomic_DNA"/>
</dbReference>
<keyword evidence="9" id="KW-0812">Transmembrane</keyword>
<dbReference type="Proteomes" id="UP001165269">
    <property type="component" value="Unassembled WGS sequence"/>
</dbReference>
<dbReference type="Pfam" id="PF07730">
    <property type="entry name" value="HisKA_3"/>
    <property type="match status" value="1"/>
</dbReference>
<dbReference type="Pfam" id="PF02518">
    <property type="entry name" value="HATPase_c"/>
    <property type="match status" value="1"/>
</dbReference>
<feature type="domain" description="Histidine kinase" evidence="10">
    <location>
        <begin position="305"/>
        <end position="392"/>
    </location>
</feature>
<evidence type="ECO:0000256" key="8">
    <source>
        <dbReference type="ARBA" id="ARBA00023012"/>
    </source>
</evidence>
<feature type="transmembrane region" description="Helical" evidence="9">
    <location>
        <begin position="74"/>
        <end position="100"/>
    </location>
</feature>
<dbReference type="InterPro" id="IPR036890">
    <property type="entry name" value="HATPase_C_sf"/>
</dbReference>
<keyword evidence="12" id="KW-1185">Reference proteome</keyword>
<dbReference type="EC" id="2.7.13.3" evidence="2"/>
<organism evidence="11 12">
    <name type="scientific">Streptomyces cylindrosporus</name>
    <dbReference type="NCBI Taxonomy" id="2927583"/>
    <lineage>
        <taxon>Bacteria</taxon>
        <taxon>Bacillati</taxon>
        <taxon>Actinomycetota</taxon>
        <taxon>Actinomycetes</taxon>
        <taxon>Kitasatosporales</taxon>
        <taxon>Streptomycetaceae</taxon>
        <taxon>Streptomyces</taxon>
    </lineage>
</organism>
<sequence length="395" mass="42177">MSIPWQRYADDHVRTVDTMTAALLFAAFLFGSEVQVPGAHRDDSVLPTIALAAASCTALFWQRSHPRTVVTVTALAAACAGALGHLLTPLLLGPVMLALFRLAIDTDRRTTRLFFFATLFAVVIPAFAVDPNDHPWPLKTLGPAAWLVLPVATGSTVRMKEAYLEAVQARAEYAERSREDEARHRVAEERMRIARELHDVVAHHLALANAQAGTAAHLARTHPEQVQRILTDLAGTTSSALREMKSTVAVLRQGDDPDAPLAPSPGLAQLADLTDAFGGTGLTVRVGTEGSPRPLTPGVDLTAYRIVQEALTNVAKHAAAKDVCVHLHYGDDQLTITVTDDGTSVAPAEPAPGHGFGLIGMRERARSVGGALQAGHRPTGGFEVTTRLPLYPIAP</sequence>
<name>A0ABS9Y9U9_9ACTN</name>
<dbReference type="InterPro" id="IPR050482">
    <property type="entry name" value="Sensor_HK_TwoCompSys"/>
</dbReference>
<proteinExistence type="predicted"/>
<dbReference type="GO" id="GO:0016301">
    <property type="term" value="F:kinase activity"/>
    <property type="evidence" value="ECO:0007669"/>
    <property type="project" value="UniProtKB-KW"/>
</dbReference>
<keyword evidence="4" id="KW-0808">Transferase</keyword>
<evidence type="ECO:0000256" key="3">
    <source>
        <dbReference type="ARBA" id="ARBA00022553"/>
    </source>
</evidence>
<dbReference type="InterPro" id="IPR005467">
    <property type="entry name" value="His_kinase_dom"/>
</dbReference>
<keyword evidence="5" id="KW-0547">Nucleotide-binding</keyword>
<evidence type="ECO:0000256" key="4">
    <source>
        <dbReference type="ARBA" id="ARBA00022679"/>
    </source>
</evidence>
<accession>A0ABS9Y9U9</accession>
<comment type="catalytic activity">
    <reaction evidence="1">
        <text>ATP + protein L-histidine = ADP + protein N-phospho-L-histidine.</text>
        <dbReference type="EC" id="2.7.13.3"/>
    </reaction>
</comment>
<dbReference type="PROSITE" id="PS50109">
    <property type="entry name" value="HIS_KIN"/>
    <property type="match status" value="1"/>
</dbReference>
<evidence type="ECO:0000313" key="12">
    <source>
        <dbReference type="Proteomes" id="UP001165269"/>
    </source>
</evidence>
<dbReference type="PANTHER" id="PTHR24421:SF10">
    <property type="entry name" value="NITRATE_NITRITE SENSOR PROTEIN NARQ"/>
    <property type="match status" value="1"/>
</dbReference>
<keyword evidence="8" id="KW-0902">Two-component regulatory system</keyword>
<keyword evidence="9" id="KW-1133">Transmembrane helix</keyword>
<dbReference type="SUPFAM" id="SSF55874">
    <property type="entry name" value="ATPase domain of HSP90 chaperone/DNA topoisomerase II/histidine kinase"/>
    <property type="match status" value="1"/>
</dbReference>
<protein>
    <recommendedName>
        <fullName evidence="2">histidine kinase</fullName>
        <ecNumber evidence="2">2.7.13.3</ecNumber>
    </recommendedName>
</protein>
<dbReference type="InterPro" id="IPR011712">
    <property type="entry name" value="Sig_transdc_His_kin_sub3_dim/P"/>
</dbReference>
<dbReference type="Gene3D" id="3.30.565.10">
    <property type="entry name" value="Histidine kinase-like ATPase, C-terminal domain"/>
    <property type="match status" value="1"/>
</dbReference>
<keyword evidence="7" id="KW-0067">ATP-binding</keyword>
<evidence type="ECO:0000256" key="7">
    <source>
        <dbReference type="ARBA" id="ARBA00022840"/>
    </source>
</evidence>
<evidence type="ECO:0000259" key="10">
    <source>
        <dbReference type="PROSITE" id="PS50109"/>
    </source>
</evidence>
<gene>
    <name evidence="11" type="ORF">MQP27_21905</name>
</gene>
<evidence type="ECO:0000256" key="2">
    <source>
        <dbReference type="ARBA" id="ARBA00012438"/>
    </source>
</evidence>